<dbReference type="InterPro" id="IPR012677">
    <property type="entry name" value="Nucleotide-bd_a/b_plait_sf"/>
</dbReference>
<organism evidence="5 6">
    <name type="scientific">Euroglyphus maynei</name>
    <name type="common">Mayne's house dust mite</name>
    <dbReference type="NCBI Taxonomy" id="6958"/>
    <lineage>
        <taxon>Eukaryota</taxon>
        <taxon>Metazoa</taxon>
        <taxon>Ecdysozoa</taxon>
        <taxon>Arthropoda</taxon>
        <taxon>Chelicerata</taxon>
        <taxon>Arachnida</taxon>
        <taxon>Acari</taxon>
        <taxon>Acariformes</taxon>
        <taxon>Sarcoptiformes</taxon>
        <taxon>Astigmata</taxon>
        <taxon>Psoroptidia</taxon>
        <taxon>Analgoidea</taxon>
        <taxon>Pyroglyphidae</taxon>
        <taxon>Pyroglyphinae</taxon>
        <taxon>Euroglyphus</taxon>
    </lineage>
</organism>
<dbReference type="InterPro" id="IPR035979">
    <property type="entry name" value="RBD_domain_sf"/>
</dbReference>
<evidence type="ECO:0000259" key="4">
    <source>
        <dbReference type="PROSITE" id="PS50102"/>
    </source>
</evidence>
<dbReference type="GO" id="GO:0003723">
    <property type="term" value="F:RNA binding"/>
    <property type="evidence" value="ECO:0007669"/>
    <property type="project" value="UniProtKB-UniRule"/>
</dbReference>
<dbReference type="InterPro" id="IPR050441">
    <property type="entry name" value="RBM"/>
</dbReference>
<dbReference type="Pfam" id="PF00076">
    <property type="entry name" value="RRM_1"/>
    <property type="match status" value="1"/>
</dbReference>
<keyword evidence="1 2" id="KW-0694">RNA-binding</keyword>
<name>A0A1Y3AZU3_EURMA</name>
<evidence type="ECO:0000256" key="3">
    <source>
        <dbReference type="SAM" id="MobiDB-lite"/>
    </source>
</evidence>
<feature type="compositionally biased region" description="Basic and acidic residues" evidence="3">
    <location>
        <begin position="110"/>
        <end position="120"/>
    </location>
</feature>
<protein>
    <submittedName>
        <fullName evidence="5">RNA recognition motif containing protein</fullName>
    </submittedName>
</protein>
<dbReference type="SMART" id="SM00360">
    <property type="entry name" value="RRM"/>
    <property type="match status" value="1"/>
</dbReference>
<accession>A0A1Y3AZU3</accession>
<dbReference type="SUPFAM" id="SSF54928">
    <property type="entry name" value="RNA-binding domain, RBD"/>
    <property type="match status" value="1"/>
</dbReference>
<proteinExistence type="predicted"/>
<gene>
    <name evidence="5" type="ORF">BLA29_007904</name>
</gene>
<comment type="caution">
    <text evidence="5">The sequence shown here is derived from an EMBL/GenBank/DDBJ whole genome shotgun (WGS) entry which is preliminary data.</text>
</comment>
<evidence type="ECO:0000313" key="6">
    <source>
        <dbReference type="Proteomes" id="UP000194236"/>
    </source>
</evidence>
<feature type="compositionally biased region" description="Basic and acidic residues" evidence="3">
    <location>
        <begin position="90"/>
        <end position="99"/>
    </location>
</feature>
<dbReference type="PROSITE" id="PS50102">
    <property type="entry name" value="RRM"/>
    <property type="match status" value="1"/>
</dbReference>
<dbReference type="InterPro" id="IPR000504">
    <property type="entry name" value="RRM_dom"/>
</dbReference>
<evidence type="ECO:0000313" key="5">
    <source>
        <dbReference type="EMBL" id="OTF72625.1"/>
    </source>
</evidence>
<dbReference type="Proteomes" id="UP000194236">
    <property type="component" value="Unassembled WGS sequence"/>
</dbReference>
<evidence type="ECO:0000256" key="2">
    <source>
        <dbReference type="PROSITE-ProRule" id="PRU00176"/>
    </source>
</evidence>
<reference evidence="5 6" key="1">
    <citation type="submission" date="2017-03" db="EMBL/GenBank/DDBJ databases">
        <title>Genome Survey of Euroglyphus maynei.</title>
        <authorList>
            <person name="Arlian L.G."/>
            <person name="Morgan M.S."/>
            <person name="Rider S.D."/>
        </authorList>
    </citation>
    <scope>NUCLEOTIDE SEQUENCE [LARGE SCALE GENOMIC DNA]</scope>
    <source>
        <strain evidence="5">Arlian Lab</strain>
        <tissue evidence="5">Whole body</tissue>
    </source>
</reference>
<evidence type="ECO:0000256" key="1">
    <source>
        <dbReference type="ARBA" id="ARBA00022884"/>
    </source>
</evidence>
<feature type="region of interest" description="Disordered" evidence="3">
    <location>
        <begin position="90"/>
        <end position="120"/>
    </location>
</feature>
<dbReference type="Gene3D" id="3.30.70.330">
    <property type="match status" value="1"/>
</dbReference>
<dbReference type="AlphaFoldDB" id="A0A1Y3AZU3"/>
<dbReference type="EMBL" id="MUJZ01055361">
    <property type="protein sequence ID" value="OTF72625.1"/>
    <property type="molecule type" value="Genomic_DNA"/>
</dbReference>
<keyword evidence="6" id="KW-1185">Reference proteome</keyword>
<dbReference type="OrthoDB" id="439808at2759"/>
<sequence length="120" mass="14713">MSHHHHHRYGHRSIVPNRSLFIKRVPFQTRCQDLRSIFEEFGTVKDVYIPRDYYTGRIRGFAYDAEYAMRKLKYVHLWGNELQVEFAQGDRKTPTEMRIRKSNYRQRSPISREYRKERYG</sequence>
<dbReference type="PANTHER" id="PTHR48034">
    <property type="entry name" value="TRANSFORMER-2 SEX-DETERMINING PROTEIN-RELATED"/>
    <property type="match status" value="1"/>
</dbReference>
<feature type="domain" description="RRM" evidence="4">
    <location>
        <begin position="18"/>
        <end position="89"/>
    </location>
</feature>